<proteinExistence type="inferred from homology"/>
<dbReference type="GO" id="GO:0006508">
    <property type="term" value="P:proteolysis"/>
    <property type="evidence" value="ECO:0007669"/>
    <property type="project" value="UniProtKB-KW"/>
</dbReference>
<dbReference type="CDD" id="cd05471">
    <property type="entry name" value="pepsin_like"/>
    <property type="match status" value="1"/>
</dbReference>
<evidence type="ECO:0000256" key="4">
    <source>
        <dbReference type="ARBA" id="ARBA00022670"/>
    </source>
</evidence>
<name>A0A9P7XZD4_9FUNG</name>
<accession>A0A9P7XZD4</accession>
<evidence type="ECO:0000256" key="7">
    <source>
        <dbReference type="ARBA" id="ARBA00022801"/>
    </source>
</evidence>
<organism evidence="10 11">
    <name type="scientific">Linnemannia hyalina</name>
    <dbReference type="NCBI Taxonomy" id="64524"/>
    <lineage>
        <taxon>Eukaryota</taxon>
        <taxon>Fungi</taxon>
        <taxon>Fungi incertae sedis</taxon>
        <taxon>Mucoromycota</taxon>
        <taxon>Mortierellomycotina</taxon>
        <taxon>Mortierellomycetes</taxon>
        <taxon>Mortierellales</taxon>
        <taxon>Mortierellaceae</taxon>
        <taxon>Linnemannia</taxon>
    </lineage>
</organism>
<dbReference type="SUPFAM" id="SSF50630">
    <property type="entry name" value="Acid proteases"/>
    <property type="match status" value="1"/>
</dbReference>
<evidence type="ECO:0000256" key="3">
    <source>
        <dbReference type="ARBA" id="ARBA00013205"/>
    </source>
</evidence>
<sequence length="437" mass="48496">MSEEQEKVLSFQLTYNPNFTVRTPESVKHATAKHEEPKPKAKKGFLSRLKELDPKTSAANTPLYYEALTDVARDVQYYAEVEIGSNMQKFRLDLDTGSSDLWVADITCRTRRRRFVKANSTTYKPVAGKFQISYGDGSAVKGFLGQDRVNLGGLVIEDQVIGLATAQSMSFSNDVIDGILGLGFNSISSMPGTLTPMDNMIKQNLIQSPIFSVWLGRSTEGGGGEYRFGSYDPERIDGELIWCPVTVKRYWQIKCDGLFFGDVDLQLTSDVIVDTDFIEAVPLTTIWLYPTPGTTLVILPTDVAKAIHSQIPGSYYDDNNGWIVPNTPEVANLPGFQLLLNGTKFNVIMKDLMREDVEGKEGFVFSGIASSDRITAWILGDVFIKQNYCIFDLGQERVGIAKCKHPIRPQPSVLEKMKVNAVAIIPSKGKDAKCLIM</sequence>
<comment type="catalytic activity">
    <reaction evidence="1">
        <text>Hydrolysis of proteins with broad specificity similar to that of pepsin A, preferring hydrophobic residues at P1 and P1'. Clots milk and activates trypsinogen. Does not cleave 4-Gln-|-His-5, but does cleave 10-His-|-Leu-11 and 12-Val-|-Glu-13 in B chain of insulin.</text>
        <dbReference type="EC" id="3.4.23.21"/>
    </reaction>
</comment>
<evidence type="ECO:0000313" key="11">
    <source>
        <dbReference type="Proteomes" id="UP000707451"/>
    </source>
</evidence>
<dbReference type="GO" id="GO:0004190">
    <property type="term" value="F:aspartic-type endopeptidase activity"/>
    <property type="evidence" value="ECO:0007669"/>
    <property type="project" value="UniProtKB-KW"/>
</dbReference>
<keyword evidence="11" id="KW-1185">Reference proteome</keyword>
<protein>
    <recommendedName>
        <fullName evidence="3">rhizopuspepsin</fullName>
        <ecNumber evidence="3">3.4.23.21</ecNumber>
    </recommendedName>
</protein>
<feature type="domain" description="Peptidase A1" evidence="9">
    <location>
        <begin position="77"/>
        <end position="401"/>
    </location>
</feature>
<evidence type="ECO:0000256" key="2">
    <source>
        <dbReference type="ARBA" id="ARBA00007447"/>
    </source>
</evidence>
<dbReference type="PRINTS" id="PR00792">
    <property type="entry name" value="PEPSIN"/>
</dbReference>
<dbReference type="PANTHER" id="PTHR47966:SF51">
    <property type="entry name" value="BETA-SITE APP-CLEAVING ENZYME, ISOFORM A-RELATED"/>
    <property type="match status" value="1"/>
</dbReference>
<comment type="similarity">
    <text evidence="2 8">Belongs to the peptidase A1 family.</text>
</comment>
<reference evidence="10" key="1">
    <citation type="submission" date="2021-06" db="EMBL/GenBank/DDBJ databases">
        <title>Genome Sequence of Mortierella hyaline Strain SCG-10, a Cold-Adapted, Nitrate-Reducing Fungus Isolated from Soil in Minnesota, USA.</title>
        <authorList>
            <person name="Aldossari N."/>
        </authorList>
    </citation>
    <scope>NUCLEOTIDE SEQUENCE</scope>
    <source>
        <strain evidence="10">SCG-10</strain>
    </source>
</reference>
<dbReference type="PANTHER" id="PTHR47966">
    <property type="entry name" value="BETA-SITE APP-CLEAVING ENZYME, ISOFORM A-RELATED"/>
    <property type="match status" value="1"/>
</dbReference>
<dbReference type="Proteomes" id="UP000707451">
    <property type="component" value="Unassembled WGS sequence"/>
</dbReference>
<dbReference type="Pfam" id="PF00026">
    <property type="entry name" value="Asp"/>
    <property type="match status" value="1"/>
</dbReference>
<dbReference type="InterPro" id="IPR001969">
    <property type="entry name" value="Aspartic_peptidase_AS"/>
</dbReference>
<dbReference type="InterPro" id="IPR033121">
    <property type="entry name" value="PEPTIDASE_A1"/>
</dbReference>
<keyword evidence="6 8" id="KW-0064">Aspartyl protease</keyword>
<evidence type="ECO:0000256" key="8">
    <source>
        <dbReference type="RuleBase" id="RU000454"/>
    </source>
</evidence>
<dbReference type="EMBL" id="JAHRHY010000005">
    <property type="protein sequence ID" value="KAG9069397.1"/>
    <property type="molecule type" value="Genomic_DNA"/>
</dbReference>
<evidence type="ECO:0000313" key="10">
    <source>
        <dbReference type="EMBL" id="KAG9069397.1"/>
    </source>
</evidence>
<comment type="caution">
    <text evidence="10">The sequence shown here is derived from an EMBL/GenBank/DDBJ whole genome shotgun (WGS) entry which is preliminary data.</text>
</comment>
<dbReference type="InterPro" id="IPR021109">
    <property type="entry name" value="Peptidase_aspartic_dom_sf"/>
</dbReference>
<keyword evidence="4 8" id="KW-0645">Protease</keyword>
<dbReference type="InterPro" id="IPR001461">
    <property type="entry name" value="Aspartic_peptidase_A1"/>
</dbReference>
<evidence type="ECO:0000256" key="6">
    <source>
        <dbReference type="ARBA" id="ARBA00022750"/>
    </source>
</evidence>
<dbReference type="EC" id="3.4.23.21" evidence="3"/>
<gene>
    <name evidence="10" type="primary">PEP2_7</name>
    <name evidence="10" type="ORF">KI688_010299</name>
</gene>
<dbReference type="OrthoDB" id="2747330at2759"/>
<dbReference type="Gene3D" id="2.40.70.10">
    <property type="entry name" value="Acid Proteases"/>
    <property type="match status" value="2"/>
</dbReference>
<dbReference type="PROSITE" id="PS51767">
    <property type="entry name" value="PEPTIDASE_A1"/>
    <property type="match status" value="1"/>
</dbReference>
<dbReference type="PROSITE" id="PS00141">
    <property type="entry name" value="ASP_PROTEASE"/>
    <property type="match status" value="1"/>
</dbReference>
<evidence type="ECO:0000256" key="5">
    <source>
        <dbReference type="ARBA" id="ARBA00022729"/>
    </source>
</evidence>
<keyword evidence="7 8" id="KW-0378">Hydrolase</keyword>
<evidence type="ECO:0000259" key="9">
    <source>
        <dbReference type="PROSITE" id="PS51767"/>
    </source>
</evidence>
<dbReference type="InterPro" id="IPR034164">
    <property type="entry name" value="Pepsin-like_dom"/>
</dbReference>
<evidence type="ECO:0000256" key="1">
    <source>
        <dbReference type="ARBA" id="ARBA00001130"/>
    </source>
</evidence>
<dbReference type="FunFam" id="2.40.70.10:FF:000115">
    <property type="entry name" value="Lysosomal aspartic protease"/>
    <property type="match status" value="1"/>
</dbReference>
<dbReference type="AlphaFoldDB" id="A0A9P7XZD4"/>
<keyword evidence="5" id="KW-0732">Signal</keyword>